<evidence type="ECO:0000313" key="2">
    <source>
        <dbReference type="Proteomes" id="UP000828941"/>
    </source>
</evidence>
<protein>
    <submittedName>
        <fullName evidence="1">Uncharacterized protein</fullName>
    </submittedName>
</protein>
<dbReference type="Proteomes" id="UP000828941">
    <property type="component" value="Chromosome 10"/>
</dbReference>
<dbReference type="EMBL" id="CM039435">
    <property type="protein sequence ID" value="KAI4316465.1"/>
    <property type="molecule type" value="Genomic_DNA"/>
</dbReference>
<name>A0ACB9LXN6_BAUVA</name>
<gene>
    <name evidence="1" type="ORF">L6164_024443</name>
</gene>
<evidence type="ECO:0000313" key="1">
    <source>
        <dbReference type="EMBL" id="KAI4316465.1"/>
    </source>
</evidence>
<accession>A0ACB9LXN6</accession>
<keyword evidence="2" id="KW-1185">Reference proteome</keyword>
<reference evidence="1 2" key="1">
    <citation type="journal article" date="2022" name="DNA Res.">
        <title>Chromosomal-level genome assembly of the orchid tree Bauhinia variegata (Leguminosae; Cercidoideae) supports the allotetraploid origin hypothesis of Bauhinia.</title>
        <authorList>
            <person name="Zhong Y."/>
            <person name="Chen Y."/>
            <person name="Zheng D."/>
            <person name="Pang J."/>
            <person name="Liu Y."/>
            <person name="Luo S."/>
            <person name="Meng S."/>
            <person name="Qian L."/>
            <person name="Wei D."/>
            <person name="Dai S."/>
            <person name="Zhou R."/>
        </authorList>
    </citation>
    <scope>NUCLEOTIDE SEQUENCE [LARGE SCALE GENOMIC DNA]</scope>
    <source>
        <strain evidence="1">BV-YZ2020</strain>
    </source>
</reference>
<organism evidence="1 2">
    <name type="scientific">Bauhinia variegata</name>
    <name type="common">Purple orchid tree</name>
    <name type="synonym">Phanera variegata</name>
    <dbReference type="NCBI Taxonomy" id="167791"/>
    <lineage>
        <taxon>Eukaryota</taxon>
        <taxon>Viridiplantae</taxon>
        <taxon>Streptophyta</taxon>
        <taxon>Embryophyta</taxon>
        <taxon>Tracheophyta</taxon>
        <taxon>Spermatophyta</taxon>
        <taxon>Magnoliopsida</taxon>
        <taxon>eudicotyledons</taxon>
        <taxon>Gunneridae</taxon>
        <taxon>Pentapetalae</taxon>
        <taxon>rosids</taxon>
        <taxon>fabids</taxon>
        <taxon>Fabales</taxon>
        <taxon>Fabaceae</taxon>
        <taxon>Cercidoideae</taxon>
        <taxon>Cercideae</taxon>
        <taxon>Bauhiniinae</taxon>
        <taxon>Bauhinia</taxon>
    </lineage>
</organism>
<comment type="caution">
    <text evidence="1">The sequence shown here is derived from an EMBL/GenBank/DDBJ whole genome shotgun (WGS) entry which is preliminary data.</text>
</comment>
<sequence>MVTDLLKLSLSTQPKLCFNFRRNHDVARVDFFSPLSQQRRRNFRRRSILRPHSGPNFVISNSLETRIESPDFPHFQHQGHNKDSPILLDVTGMMCGACVSRVKSILSADDRVDSVVVNMLTETAAVKLKKLEEEVAGASSSETGILDSVAENLAQRLTECGFPTKRRVAGSGVAENVRKWKELVKKKEELLVKSRNRVAFAWTLVALCCGSHASHILHSLGIHIAHGSLWDILHNSYVKGGLSLGALLGPGRELLFDGLMAFKKGSPNMNSLVGFGSISAFIISSISLLNPSLAWDASFFDEPVMLLGFVLLGRSLEEKARIQASSDMNELLSLISTQSRLVITPSEGAPSTDSVLCSDAICVEVPTDDIRVGDSVLVLPGETIPVDGKVISGRSVVDESMLTGESLPVFKEEGLTVSAGTINWDGPLRIEASSTGSNTMISKIVRMVEDAQSREAPVQRLADSIAGPFVYSVMTLSAATFGFWYFIGSNIFPDVLVNDIAGPEGDPLLLSLKLAIDVLVVSCPCALGLATPTAILVGTSLGARKGLLIRGGDVLERLASINYIALDKTGTITRGKPVVSAIGSFIYEEEDILQIAAAVEKTASHPIAKAIVNEAESLQLVLPVTKGQLVEPGFGTLAEVDGRLVAVGALEWVHERFQTKREPSDLMNLEHALMNQSSKKTSSNYSKTIVYVGREGEGIIAAIAISDILRDDAQSTVMRLQKKGIKTVLLSGDREEAVASIAETVGIESDFVKASLAPQQKSRFISSLKAAGHRVAMVGDGINDAPSLAVADVGIALQNEAQENAASDAASIILLGNNISQVVDALELAQATMAKVYQNLSWAIAYNAVAVPIAAGVLLPQFEFAMTPSLSGGLMALSSIFVVSNSLLLQLHGSKMRRKGSHHHQSHD</sequence>
<proteinExistence type="predicted"/>